<keyword evidence="4 7" id="KW-0689">Ribosomal protein</keyword>
<evidence type="ECO:0000313" key="10">
    <source>
        <dbReference type="EMBL" id="WEG35188.1"/>
    </source>
</evidence>
<dbReference type="Proteomes" id="UP001220478">
    <property type="component" value="Chromosome"/>
</dbReference>
<evidence type="ECO:0000256" key="3">
    <source>
        <dbReference type="ARBA" id="ARBA00022884"/>
    </source>
</evidence>
<dbReference type="Pfam" id="PF01281">
    <property type="entry name" value="Ribosomal_L9_N"/>
    <property type="match status" value="1"/>
</dbReference>
<evidence type="ECO:0000256" key="7">
    <source>
        <dbReference type="HAMAP-Rule" id="MF_00503"/>
    </source>
</evidence>
<evidence type="ECO:0000256" key="6">
    <source>
        <dbReference type="ARBA" id="ARBA00035292"/>
    </source>
</evidence>
<name>A0ABY8C3D4_9FIRM</name>
<dbReference type="InterPro" id="IPR009027">
    <property type="entry name" value="Ribosomal_bL9/RNase_H1_N"/>
</dbReference>
<dbReference type="GO" id="GO:0005840">
    <property type="term" value="C:ribosome"/>
    <property type="evidence" value="ECO:0007669"/>
    <property type="project" value="UniProtKB-KW"/>
</dbReference>
<gene>
    <name evidence="7 10" type="primary">rplI</name>
    <name evidence="10" type="ORF">PYS61_04440</name>
</gene>
<protein>
    <recommendedName>
        <fullName evidence="6 7">Large ribosomal subunit protein bL9</fullName>
    </recommendedName>
</protein>
<keyword evidence="11" id="KW-1185">Reference proteome</keyword>
<dbReference type="InterPro" id="IPR036791">
    <property type="entry name" value="Ribosomal_bL9_C_sf"/>
</dbReference>
<comment type="function">
    <text evidence="7">Binds to the 23S rRNA.</text>
</comment>
<keyword evidence="5 7" id="KW-0687">Ribonucleoprotein</keyword>
<proteinExistence type="inferred from homology"/>
<dbReference type="Gene3D" id="3.40.5.10">
    <property type="entry name" value="Ribosomal protein L9, N-terminal domain"/>
    <property type="match status" value="1"/>
</dbReference>
<evidence type="ECO:0000313" key="11">
    <source>
        <dbReference type="Proteomes" id="UP001220478"/>
    </source>
</evidence>
<evidence type="ECO:0000259" key="9">
    <source>
        <dbReference type="Pfam" id="PF03948"/>
    </source>
</evidence>
<dbReference type="NCBIfam" id="TIGR00158">
    <property type="entry name" value="L9"/>
    <property type="match status" value="1"/>
</dbReference>
<evidence type="ECO:0000256" key="1">
    <source>
        <dbReference type="ARBA" id="ARBA00010605"/>
    </source>
</evidence>
<dbReference type="SUPFAM" id="SSF55658">
    <property type="entry name" value="L9 N-domain-like"/>
    <property type="match status" value="1"/>
</dbReference>
<sequence length="147" mass="15812">MKVILLADVKNVGKKDTILDVSEGYANNFLLKKKLAVLADNKNLNLLQQKKGSEDAKAAREKQAASELAATINGKTFVLKMKAGEGGKLYGALTANDVAAVLENSGYKVDRRAISLNGNIKNIGRVTCHLKLYRGVTAEINVNVEAL</sequence>
<dbReference type="EMBL" id="CP118868">
    <property type="protein sequence ID" value="WEG35188.1"/>
    <property type="molecule type" value="Genomic_DNA"/>
</dbReference>
<dbReference type="PANTHER" id="PTHR21368">
    <property type="entry name" value="50S RIBOSOMAL PROTEIN L9"/>
    <property type="match status" value="1"/>
</dbReference>
<organism evidence="10 11">
    <name type="scientific">Amygdalobacter indicium</name>
    <dbReference type="NCBI Taxonomy" id="3029272"/>
    <lineage>
        <taxon>Bacteria</taxon>
        <taxon>Bacillati</taxon>
        <taxon>Bacillota</taxon>
        <taxon>Clostridia</taxon>
        <taxon>Eubacteriales</taxon>
        <taxon>Oscillospiraceae</taxon>
        <taxon>Amygdalobacter</taxon>
    </lineage>
</organism>
<dbReference type="HAMAP" id="MF_00503">
    <property type="entry name" value="Ribosomal_bL9"/>
    <property type="match status" value="1"/>
</dbReference>
<dbReference type="InterPro" id="IPR000244">
    <property type="entry name" value="Ribosomal_bL9"/>
</dbReference>
<dbReference type="InterPro" id="IPR020070">
    <property type="entry name" value="Ribosomal_bL9_N"/>
</dbReference>
<keyword evidence="3 7" id="KW-0694">RNA-binding</keyword>
<dbReference type="InterPro" id="IPR020594">
    <property type="entry name" value="Ribosomal_bL9_bac/chp"/>
</dbReference>
<evidence type="ECO:0000256" key="2">
    <source>
        <dbReference type="ARBA" id="ARBA00022730"/>
    </source>
</evidence>
<keyword evidence="2 7" id="KW-0699">rRNA-binding</keyword>
<accession>A0ABY8C3D4</accession>
<feature type="domain" description="Ribosomal protein L9" evidence="8">
    <location>
        <begin position="1"/>
        <end position="46"/>
    </location>
</feature>
<dbReference type="SUPFAM" id="SSF55653">
    <property type="entry name" value="Ribosomal protein L9 C-domain"/>
    <property type="match status" value="1"/>
</dbReference>
<dbReference type="Gene3D" id="3.10.430.100">
    <property type="entry name" value="Ribosomal protein L9, C-terminal domain"/>
    <property type="match status" value="1"/>
</dbReference>
<dbReference type="InterPro" id="IPR020069">
    <property type="entry name" value="Ribosomal_bL9_C"/>
</dbReference>
<evidence type="ECO:0000256" key="4">
    <source>
        <dbReference type="ARBA" id="ARBA00022980"/>
    </source>
</evidence>
<dbReference type="Pfam" id="PF03948">
    <property type="entry name" value="Ribosomal_L9_C"/>
    <property type="match status" value="1"/>
</dbReference>
<comment type="similarity">
    <text evidence="1 7">Belongs to the bacterial ribosomal protein bL9 family.</text>
</comment>
<feature type="domain" description="Large ribosomal subunit protein bL9 C-terminal" evidence="9">
    <location>
        <begin position="64"/>
        <end position="146"/>
    </location>
</feature>
<reference evidence="10 11" key="1">
    <citation type="submission" date="2023-02" db="EMBL/GenBank/DDBJ databases">
        <title>Novel Oscillospiraceae bacterial genomes.</title>
        <authorList>
            <person name="Srinivasan S."/>
            <person name="Austin M.N."/>
            <person name="Fiedler T.L."/>
            <person name="Strenk S.M."/>
            <person name="Agnew K.J."/>
            <person name="Nagana Gowda G.A."/>
            <person name="Raftery D."/>
            <person name="Beamer M.A."/>
            <person name="Achilles S.L."/>
            <person name="Wiesenfeld H.C."/>
            <person name="Fredricks D.N."/>
            <person name="Hillier S.L."/>
        </authorList>
    </citation>
    <scope>NUCLEOTIDE SEQUENCE [LARGE SCALE GENOMIC DNA]</scope>
    <source>
        <strain evidence="10 11">CHIC02 1186E3-8</strain>
    </source>
</reference>
<dbReference type="RefSeq" id="WP_315571235.1">
    <property type="nucleotide sequence ID" value="NZ_CP118868.1"/>
</dbReference>
<evidence type="ECO:0000256" key="5">
    <source>
        <dbReference type="ARBA" id="ARBA00023274"/>
    </source>
</evidence>
<evidence type="ECO:0000259" key="8">
    <source>
        <dbReference type="Pfam" id="PF01281"/>
    </source>
</evidence>
<dbReference type="InterPro" id="IPR036935">
    <property type="entry name" value="Ribosomal_bL9_N_sf"/>
</dbReference>